<proteinExistence type="predicted"/>
<dbReference type="SMART" id="SM00256">
    <property type="entry name" value="FBOX"/>
    <property type="match status" value="1"/>
</dbReference>
<dbReference type="EMBL" id="JBBXMP010000805">
    <property type="protein sequence ID" value="KAL0056934.1"/>
    <property type="molecule type" value="Genomic_DNA"/>
</dbReference>
<comment type="caution">
    <text evidence="3">The sequence shown here is derived from an EMBL/GenBank/DDBJ whole genome shotgun (WGS) entry which is preliminary data.</text>
</comment>
<name>A0ABR2Z7F7_9AGAR</name>
<dbReference type="Gene3D" id="1.20.1280.50">
    <property type="match status" value="1"/>
</dbReference>
<accession>A0ABR2Z7F7</accession>
<dbReference type="InterPro" id="IPR036047">
    <property type="entry name" value="F-box-like_dom_sf"/>
</dbReference>
<gene>
    <name evidence="3" type="ORF">AAF712_016448</name>
</gene>
<reference evidence="3 4" key="1">
    <citation type="submission" date="2024-05" db="EMBL/GenBank/DDBJ databases">
        <title>A draft genome resource for the thread blight pathogen Marasmius tenuissimus strain MS-2.</title>
        <authorList>
            <person name="Yulfo-Soto G.E."/>
            <person name="Baruah I.K."/>
            <person name="Amoako-Attah I."/>
            <person name="Bukari Y."/>
            <person name="Meinhardt L.W."/>
            <person name="Bailey B.A."/>
            <person name="Cohen S.P."/>
        </authorList>
    </citation>
    <scope>NUCLEOTIDE SEQUENCE [LARGE SCALE GENOMIC DNA]</scope>
    <source>
        <strain evidence="3 4">MS-2</strain>
    </source>
</reference>
<feature type="domain" description="F-box" evidence="2">
    <location>
        <begin position="93"/>
        <end position="142"/>
    </location>
</feature>
<dbReference type="PROSITE" id="PS50181">
    <property type="entry name" value="FBOX"/>
    <property type="match status" value="1"/>
</dbReference>
<evidence type="ECO:0000256" key="1">
    <source>
        <dbReference type="SAM" id="MobiDB-lite"/>
    </source>
</evidence>
<dbReference type="SUPFAM" id="SSF81383">
    <property type="entry name" value="F-box domain"/>
    <property type="match status" value="1"/>
</dbReference>
<feature type="compositionally biased region" description="Basic residues" evidence="1">
    <location>
        <begin position="13"/>
        <end position="23"/>
    </location>
</feature>
<dbReference type="Pfam" id="PF00646">
    <property type="entry name" value="F-box"/>
    <property type="match status" value="1"/>
</dbReference>
<evidence type="ECO:0000259" key="2">
    <source>
        <dbReference type="PROSITE" id="PS50181"/>
    </source>
</evidence>
<dbReference type="InterPro" id="IPR001810">
    <property type="entry name" value="F-box_dom"/>
</dbReference>
<dbReference type="Proteomes" id="UP001437256">
    <property type="component" value="Unassembled WGS sequence"/>
</dbReference>
<evidence type="ECO:0000313" key="4">
    <source>
        <dbReference type="Proteomes" id="UP001437256"/>
    </source>
</evidence>
<protein>
    <recommendedName>
        <fullName evidence="2">F-box domain-containing protein</fullName>
    </recommendedName>
</protein>
<sequence>MSSSEDNTDTRRQSSRLKSRPLKNLKEASYSILGPDSDENNNKNDELGSAPVDPSLPLPTTTTKRKNLKRIRDEESFRIGNDIEPPRKRSKLHKLLLTIPLDLLYTIFSYLPPKSLLSLACVNRAFRSTLLSPETTFIWTRVRKSCKAPEPWEEMGEIEWVRLLFGGTHCQLCGSRNIPKIEFMLMKRICLSCVRQNGISKRNFKNNYPDGDKKVLDLVIAIDGGRKASHTRYYNCSEIEHVLEKMKACQDEKELEIYIEERTKYLERLTAHVDVCSTWMANDYWRQVDDAVQVKEERFTAIKSRLKEMGSVDEDIDSIKSEPGVSKDTPLTEQGWIRIRKKLSESVLDFRVRRLLNNNHSTTSTSTSTTPFVASRCALITHRYHGYKRSVLLHDWPDLPSNELVWCLPSMKKIIGLPDDVEVTAETVEDAATHQQFAREIREAIQGIKAIVDQDYFPWSSGRGNATAPWVPSDLSRGNEYDTTLYRDPTFTNDRLLPLDPATIQARCFLCRRVCTSAMALVRHLMGVCYLKLEEMVGRPGALAGRRRGYYERAEIFHSRTAAGLLVETLGVEALTVTGDVEPVGSSEMDDRGAMYRCLRCEPKPESDENGGLEGNGSKSGFVGTWRECIIHAFEGTGIHTVTDREEIGDHAGQSRDNPAFRILSNDEVSESGLKDKRRCWSCAHCTLNVGELSTREEMMAHLGSSHHVSEPKVPRDFFYSAWDERSTLTSSVEGEAINQDISMD</sequence>
<evidence type="ECO:0000313" key="3">
    <source>
        <dbReference type="EMBL" id="KAL0056934.1"/>
    </source>
</evidence>
<feature type="region of interest" description="Disordered" evidence="1">
    <location>
        <begin position="1"/>
        <end position="69"/>
    </location>
</feature>
<keyword evidence="4" id="KW-1185">Reference proteome</keyword>
<organism evidence="3 4">
    <name type="scientific">Marasmius tenuissimus</name>
    <dbReference type="NCBI Taxonomy" id="585030"/>
    <lineage>
        <taxon>Eukaryota</taxon>
        <taxon>Fungi</taxon>
        <taxon>Dikarya</taxon>
        <taxon>Basidiomycota</taxon>
        <taxon>Agaricomycotina</taxon>
        <taxon>Agaricomycetes</taxon>
        <taxon>Agaricomycetidae</taxon>
        <taxon>Agaricales</taxon>
        <taxon>Marasmiineae</taxon>
        <taxon>Marasmiaceae</taxon>
        <taxon>Marasmius</taxon>
    </lineage>
</organism>